<gene>
    <name evidence="2" type="primary">orf3</name>
</gene>
<feature type="domain" description="YbaK/aminoacyl-tRNA synthetase-associated" evidence="1">
    <location>
        <begin position="43"/>
        <end position="156"/>
    </location>
</feature>
<name>W0W881_9ACTN</name>
<dbReference type="InterPro" id="IPR007214">
    <property type="entry name" value="YbaK/aa-tRNA-synth-assoc-dom"/>
</dbReference>
<protein>
    <submittedName>
        <fullName evidence="2">YbaK/prolyl-tRNA synthetase</fullName>
    </submittedName>
</protein>
<dbReference type="GO" id="GO:0002161">
    <property type="term" value="F:aminoacyl-tRNA deacylase activity"/>
    <property type="evidence" value="ECO:0007669"/>
    <property type="project" value="InterPro"/>
</dbReference>
<organism evidence="2">
    <name type="scientific">Streptomyces sp. MA37</name>
    <dbReference type="NCBI Taxonomy" id="1400207"/>
    <lineage>
        <taxon>Bacteria</taxon>
        <taxon>Bacillati</taxon>
        <taxon>Actinomycetota</taxon>
        <taxon>Actinomycetes</taxon>
        <taxon>Kitasatosporales</taxon>
        <taxon>Streptomycetaceae</taxon>
        <taxon>Streptomyces</taxon>
    </lineage>
</organism>
<keyword evidence="2" id="KW-0436">Ligase</keyword>
<sequence length="190" mass="20933">METTESTEITENMYEKLVELLDRHGAEYRLIDHEPEGRTEIVSPMRGNDVADAAKCIVVMIKLGKKVTKYVLAVVPGDARVDLNGIKQLLGGTYVSFANTEAAERLAGSVAGTILPFTFHPDLELIVDPSLVEKEEIFFNAARLDRSMALRVKDYVAITSPRLERIAAPANGTPSGPGRRTPYRCPWCSV</sequence>
<dbReference type="AlphaFoldDB" id="W0W881"/>
<dbReference type="Pfam" id="PF04073">
    <property type="entry name" value="tRNA_edit"/>
    <property type="match status" value="1"/>
</dbReference>
<dbReference type="EMBL" id="HG428740">
    <property type="protein sequence ID" value="CDH39442.1"/>
    <property type="molecule type" value="Genomic_DNA"/>
</dbReference>
<keyword evidence="2" id="KW-0030">Aminoacyl-tRNA synthetase</keyword>
<proteinExistence type="predicted"/>
<dbReference type="InterPro" id="IPR036754">
    <property type="entry name" value="YbaK/aa-tRNA-synt-asso_dom_sf"/>
</dbReference>
<evidence type="ECO:0000259" key="1">
    <source>
        <dbReference type="Pfam" id="PF04073"/>
    </source>
</evidence>
<accession>W0W881</accession>
<dbReference type="GO" id="GO:0004812">
    <property type="term" value="F:aminoacyl-tRNA ligase activity"/>
    <property type="evidence" value="ECO:0007669"/>
    <property type="project" value="UniProtKB-KW"/>
</dbReference>
<reference evidence="2" key="1">
    <citation type="journal article" date="2014" name="ChemBioChem">
        <title>Identification of fluorinases from Streptomyces sp MA37, Norcardia brasiliensis, and Actinoplanes sp N902-109 by genome mining.</title>
        <authorList>
            <person name="Deng H."/>
            <person name="Ma L."/>
            <person name="Bandaranayaka N."/>
            <person name="Qin Z."/>
            <person name="Mann G."/>
            <person name="Kyeremeh K."/>
            <person name="Yu Y."/>
            <person name="Shepherd T."/>
            <person name="Naismith J.H."/>
            <person name="O'Hagan D."/>
        </authorList>
    </citation>
    <scope>NUCLEOTIDE SEQUENCE</scope>
    <source>
        <strain evidence="2">MA37</strain>
    </source>
</reference>
<dbReference type="Gene3D" id="3.90.960.10">
    <property type="entry name" value="YbaK/aminoacyl-tRNA synthetase-associated domain"/>
    <property type="match status" value="1"/>
</dbReference>
<dbReference type="SUPFAM" id="SSF55826">
    <property type="entry name" value="YbaK/ProRS associated domain"/>
    <property type="match status" value="1"/>
</dbReference>
<evidence type="ECO:0000313" key="2">
    <source>
        <dbReference type="EMBL" id="CDH39442.1"/>
    </source>
</evidence>